<dbReference type="Proteomes" id="UP001316189">
    <property type="component" value="Chromosome"/>
</dbReference>
<protein>
    <recommendedName>
        <fullName evidence="5">DUF4129 domain-containing protein</fullName>
    </recommendedName>
</protein>
<reference evidence="3 4" key="1">
    <citation type="submission" date="2022-07" db="EMBL/GenBank/DDBJ databases">
        <title>Novel species in genus cellulomonas.</title>
        <authorList>
            <person name="Ye L."/>
        </authorList>
    </citation>
    <scope>NUCLEOTIDE SEQUENCE [LARGE SCALE GENOMIC DNA]</scope>
    <source>
        <strain evidence="4">zg-Y338</strain>
    </source>
</reference>
<sequence>MRRVGRAVVRPLAVGAAGALVAWAVGVEAESAALLGLALAVVVLVVERVEPDPDVRPAREHEPRRHGARGEVQDLAWAMVARDRRVGERAHRVLRRTAAVRLARHGVRLEDPEHDAALRDLVGERAHRTLTRTSLPMPRLADVRHAVDVLERLGPARTLPTTTAIGSQEHRSTDRRPSDPPPADTRSTAPRSPRRTVR</sequence>
<accession>A0ABY5L0J7</accession>
<keyword evidence="4" id="KW-1185">Reference proteome</keyword>
<name>A0ABY5L0J7_9CELL</name>
<evidence type="ECO:0000256" key="1">
    <source>
        <dbReference type="SAM" id="MobiDB-lite"/>
    </source>
</evidence>
<organism evidence="3 4">
    <name type="scientific">Cellulomonas chengniuliangii</name>
    <dbReference type="NCBI Taxonomy" id="2968084"/>
    <lineage>
        <taxon>Bacteria</taxon>
        <taxon>Bacillati</taxon>
        <taxon>Actinomycetota</taxon>
        <taxon>Actinomycetes</taxon>
        <taxon>Micrococcales</taxon>
        <taxon>Cellulomonadaceae</taxon>
        <taxon>Cellulomonas</taxon>
    </lineage>
</organism>
<evidence type="ECO:0008006" key="5">
    <source>
        <dbReference type="Google" id="ProtNLM"/>
    </source>
</evidence>
<gene>
    <name evidence="3" type="ORF">NP064_15785</name>
</gene>
<proteinExistence type="predicted"/>
<keyword evidence="2" id="KW-1133">Transmembrane helix</keyword>
<feature type="compositionally biased region" description="Basic and acidic residues" evidence="1">
    <location>
        <begin position="168"/>
        <end position="178"/>
    </location>
</feature>
<dbReference type="EMBL" id="CP101988">
    <property type="protein sequence ID" value="UUI75206.1"/>
    <property type="molecule type" value="Genomic_DNA"/>
</dbReference>
<evidence type="ECO:0000313" key="4">
    <source>
        <dbReference type="Proteomes" id="UP001316189"/>
    </source>
</evidence>
<feature type="region of interest" description="Disordered" evidence="1">
    <location>
        <begin position="154"/>
        <end position="198"/>
    </location>
</feature>
<feature type="transmembrane region" description="Helical" evidence="2">
    <location>
        <begin position="7"/>
        <end position="25"/>
    </location>
</feature>
<evidence type="ECO:0000313" key="3">
    <source>
        <dbReference type="EMBL" id="UUI75206.1"/>
    </source>
</evidence>
<keyword evidence="2" id="KW-0812">Transmembrane</keyword>
<dbReference type="RefSeq" id="WP_227569900.1">
    <property type="nucleotide sequence ID" value="NZ_CP101988.1"/>
</dbReference>
<evidence type="ECO:0000256" key="2">
    <source>
        <dbReference type="SAM" id="Phobius"/>
    </source>
</evidence>
<keyword evidence="2" id="KW-0472">Membrane</keyword>